<evidence type="ECO:0000313" key="2">
    <source>
        <dbReference type="EMBL" id="EEN43724.1"/>
    </source>
</evidence>
<organism>
    <name type="scientific">Branchiostoma floridae</name>
    <name type="common">Florida lancelet</name>
    <name type="synonym">Amphioxus</name>
    <dbReference type="NCBI Taxonomy" id="7739"/>
    <lineage>
        <taxon>Eukaryota</taxon>
        <taxon>Metazoa</taxon>
        <taxon>Chordata</taxon>
        <taxon>Cephalochordata</taxon>
        <taxon>Leptocardii</taxon>
        <taxon>Amphioxiformes</taxon>
        <taxon>Branchiostomatidae</taxon>
        <taxon>Branchiostoma</taxon>
    </lineage>
</organism>
<dbReference type="EMBL" id="GG666684">
    <property type="protein sequence ID" value="EEN43724.1"/>
    <property type="molecule type" value="Genomic_DNA"/>
</dbReference>
<reference evidence="2" key="1">
    <citation type="journal article" date="2008" name="Nature">
        <title>The amphioxus genome and the evolution of the chordate karyotype.</title>
        <authorList>
            <consortium name="US DOE Joint Genome Institute (JGI-PGF)"/>
            <person name="Putnam N.H."/>
            <person name="Butts T."/>
            <person name="Ferrier D.E.K."/>
            <person name="Furlong R.F."/>
            <person name="Hellsten U."/>
            <person name="Kawashima T."/>
            <person name="Robinson-Rechavi M."/>
            <person name="Shoguchi E."/>
            <person name="Terry A."/>
            <person name="Yu J.-K."/>
            <person name="Benito-Gutierrez E.L."/>
            <person name="Dubchak I."/>
            <person name="Garcia-Fernandez J."/>
            <person name="Gibson-Brown J.J."/>
            <person name="Grigoriev I.V."/>
            <person name="Horton A.C."/>
            <person name="de Jong P.J."/>
            <person name="Jurka J."/>
            <person name="Kapitonov V.V."/>
            <person name="Kohara Y."/>
            <person name="Kuroki Y."/>
            <person name="Lindquist E."/>
            <person name="Lucas S."/>
            <person name="Osoegawa K."/>
            <person name="Pennacchio L.A."/>
            <person name="Salamov A.A."/>
            <person name="Satou Y."/>
            <person name="Sauka-Spengler T."/>
            <person name="Schmutz J."/>
            <person name="Shin-I T."/>
            <person name="Toyoda A."/>
            <person name="Bronner-Fraser M."/>
            <person name="Fujiyama A."/>
            <person name="Holland L.Z."/>
            <person name="Holland P.W.H."/>
            <person name="Satoh N."/>
            <person name="Rokhsar D.S."/>
        </authorList>
    </citation>
    <scope>NUCLEOTIDE SEQUENCE [LARGE SCALE GENOMIC DNA]</scope>
    <source>
        <strain evidence="2">S238N-H82</strain>
        <tissue evidence="2">Testes</tissue>
    </source>
</reference>
<evidence type="ECO:0000256" key="1">
    <source>
        <dbReference type="SAM" id="MobiDB-lite"/>
    </source>
</evidence>
<gene>
    <name evidence="2" type="ORF">BRAFLDRAFT_94616</name>
</gene>
<name>C3ZUL2_BRAFL</name>
<sequence length="154" mass="17678">MHIIQFVDHHNFVDNPKDVKDLIYRFSQVQEVSYEFASQLNASATAADFNLFASSDLFVVESWHLFAKRGEPFWLYVWFEEPHHLTRTSILQQPGQDEKHHSPTPPEKSRKPMKPSTTKARKHTEVLASLFNRKAKYGSAGGDKPVNLNPKCSP</sequence>
<protein>
    <submittedName>
        <fullName evidence="2">Uncharacterized protein</fullName>
    </submittedName>
</protein>
<proteinExistence type="predicted"/>
<dbReference type="AlphaFoldDB" id="C3ZUL2"/>
<feature type="region of interest" description="Disordered" evidence="1">
    <location>
        <begin position="88"/>
        <end position="124"/>
    </location>
</feature>
<dbReference type="InParanoid" id="C3ZUL2"/>
<accession>C3ZUL2</accession>